<accession>A0A2C9V4J3</accession>
<organism evidence="2">
    <name type="scientific">Manihot esculenta</name>
    <name type="common">Cassava</name>
    <name type="synonym">Jatropha manihot</name>
    <dbReference type="NCBI Taxonomy" id="3983"/>
    <lineage>
        <taxon>Eukaryota</taxon>
        <taxon>Viridiplantae</taxon>
        <taxon>Streptophyta</taxon>
        <taxon>Embryophyta</taxon>
        <taxon>Tracheophyta</taxon>
        <taxon>Spermatophyta</taxon>
        <taxon>Magnoliopsida</taxon>
        <taxon>eudicotyledons</taxon>
        <taxon>Gunneridae</taxon>
        <taxon>Pentapetalae</taxon>
        <taxon>rosids</taxon>
        <taxon>fabids</taxon>
        <taxon>Malpighiales</taxon>
        <taxon>Euphorbiaceae</taxon>
        <taxon>Crotonoideae</taxon>
        <taxon>Manihoteae</taxon>
        <taxon>Manihot</taxon>
    </lineage>
</organism>
<sequence>MGLVNKLITINNIHLKKKKIDATVHSNSTATQPSLRPLFNEPT</sequence>
<proteinExistence type="predicted"/>
<feature type="region of interest" description="Disordered" evidence="1">
    <location>
        <begin position="22"/>
        <end position="43"/>
    </location>
</feature>
<evidence type="ECO:0000256" key="1">
    <source>
        <dbReference type="SAM" id="MobiDB-lite"/>
    </source>
</evidence>
<reference evidence="2" key="1">
    <citation type="submission" date="2016-02" db="EMBL/GenBank/DDBJ databases">
        <title>WGS assembly of Manihot esculenta.</title>
        <authorList>
            <person name="Bredeson J.V."/>
            <person name="Prochnik S.E."/>
            <person name="Lyons J.B."/>
            <person name="Schmutz J."/>
            <person name="Grimwood J."/>
            <person name="Vrebalov J."/>
            <person name="Bart R.S."/>
            <person name="Amuge T."/>
            <person name="Ferguson M.E."/>
            <person name="Green R."/>
            <person name="Putnam N."/>
            <person name="Stites J."/>
            <person name="Rounsley S."/>
            <person name="Rokhsar D.S."/>
        </authorList>
    </citation>
    <scope>NUCLEOTIDE SEQUENCE [LARGE SCALE GENOMIC DNA]</scope>
    <source>
        <tissue evidence="2">Leaf</tissue>
    </source>
</reference>
<dbReference type="EMBL" id="CM004396">
    <property type="protein sequence ID" value="OAY38495.1"/>
    <property type="molecule type" value="Genomic_DNA"/>
</dbReference>
<protein>
    <submittedName>
        <fullName evidence="2">Uncharacterized protein</fullName>
    </submittedName>
</protein>
<evidence type="ECO:0000313" key="2">
    <source>
        <dbReference type="EMBL" id="OAY38495.1"/>
    </source>
</evidence>
<feature type="compositionally biased region" description="Polar residues" evidence="1">
    <location>
        <begin position="24"/>
        <end position="34"/>
    </location>
</feature>
<gene>
    <name evidence="2" type="ORF">MANES_10G019300</name>
</gene>
<dbReference type="AlphaFoldDB" id="A0A2C9V4J3"/>
<name>A0A2C9V4J3_MANES</name>